<proteinExistence type="inferred from homology"/>
<dbReference type="GO" id="GO:0004644">
    <property type="term" value="F:phosphoribosylglycinamide formyltransferase activity"/>
    <property type="evidence" value="ECO:0007669"/>
    <property type="project" value="UniProtKB-UniRule"/>
</dbReference>
<dbReference type="SUPFAM" id="SSF53328">
    <property type="entry name" value="Formyltransferase"/>
    <property type="match status" value="1"/>
</dbReference>
<dbReference type="eggNOG" id="COG0299">
    <property type="taxonomic scope" value="Bacteria"/>
</dbReference>
<evidence type="ECO:0000256" key="1">
    <source>
        <dbReference type="ARBA" id="ARBA00005054"/>
    </source>
</evidence>
<feature type="binding site" evidence="6">
    <location>
        <position position="93"/>
    </location>
    <ligand>
        <name>(6R)-10-formyltetrahydrofolate</name>
        <dbReference type="ChEBI" id="CHEBI:195366"/>
    </ligand>
</feature>
<dbReference type="InterPro" id="IPR036477">
    <property type="entry name" value="Formyl_transf_N_sf"/>
</dbReference>
<evidence type="ECO:0000313" key="7">
    <source>
        <dbReference type="EMBL" id="EGG30781.1"/>
    </source>
</evidence>
<dbReference type="AlphaFoldDB" id="F3KYL7"/>
<reference evidence="7 8" key="1">
    <citation type="journal article" date="2011" name="J. Bacteriol.">
        <title>Genome sequence of strain IMCC3088, a proteorhodopsin-containing marine bacterium belonging to the OM60/NOR5 clade.</title>
        <authorList>
            <person name="Jang Y."/>
            <person name="Oh H.M."/>
            <person name="Kang I."/>
            <person name="Lee K."/>
            <person name="Yang S.J."/>
            <person name="Cho J.C."/>
        </authorList>
    </citation>
    <scope>NUCLEOTIDE SEQUENCE [LARGE SCALE GENOMIC DNA]</scope>
    <source>
        <strain evidence="7 8">IMCC3088</strain>
    </source>
</reference>
<dbReference type="EC" id="2.1.2.2" evidence="6"/>
<comment type="similarity">
    <text evidence="4 6">Belongs to the GART family.</text>
</comment>
<dbReference type="CDD" id="cd08645">
    <property type="entry name" value="FMT_core_GART"/>
    <property type="match status" value="1"/>
</dbReference>
<name>F3KYL7_9GAMM</name>
<sequence>MEVILDAIDQGHIPATAHLVISNKADALGLATARERGIPSIFCDHRDYESREAYDHVLVRHLQDHQIDAVILAGFMRILSPVLIREFEGKMLNIHPSLLPKYPGLHTHQRALDAGDTEAGATVHFVIEELDAGAAVLQARVPIKESDDAARLSERVLQMEHIIYPLAVKWLAEGRIHWQGGAAYLDHEPIPEHGVQFSM</sequence>
<gene>
    <name evidence="6" type="primary">purN</name>
    <name evidence="7" type="ORF">IMCC3088_1970</name>
</gene>
<protein>
    <recommendedName>
        <fullName evidence="6">Phosphoribosylglycinamide formyltransferase</fullName>
        <ecNumber evidence="6">2.1.2.2</ecNumber>
    </recommendedName>
    <alternativeName>
        <fullName evidence="6">5'-phosphoribosylglycinamide transformylase</fullName>
    </alternativeName>
    <alternativeName>
        <fullName evidence="6">GAR transformylase</fullName>
        <shortName evidence="6">GART</shortName>
    </alternativeName>
</protein>
<evidence type="ECO:0000256" key="6">
    <source>
        <dbReference type="HAMAP-Rule" id="MF_01930"/>
    </source>
</evidence>
<evidence type="ECO:0000256" key="2">
    <source>
        <dbReference type="ARBA" id="ARBA00022679"/>
    </source>
</evidence>
<evidence type="ECO:0000256" key="5">
    <source>
        <dbReference type="ARBA" id="ARBA00047664"/>
    </source>
</evidence>
<dbReference type="GO" id="GO:0005829">
    <property type="term" value="C:cytosol"/>
    <property type="evidence" value="ECO:0007669"/>
    <property type="project" value="TreeGrafter"/>
</dbReference>
<organism evidence="7 8">
    <name type="scientific">Aequoribacter fuscus</name>
    <dbReference type="NCBI Taxonomy" id="2518989"/>
    <lineage>
        <taxon>Bacteria</taxon>
        <taxon>Pseudomonadati</taxon>
        <taxon>Pseudomonadota</taxon>
        <taxon>Gammaproteobacteria</taxon>
        <taxon>Cellvibrionales</taxon>
        <taxon>Halieaceae</taxon>
        <taxon>Aequoribacter</taxon>
    </lineage>
</organism>
<feature type="site" description="Raises pKa of active site His" evidence="6">
    <location>
        <position position="131"/>
    </location>
</feature>
<comment type="catalytic activity">
    <reaction evidence="5 6">
        <text>N(1)-(5-phospho-beta-D-ribosyl)glycinamide + (6R)-10-formyltetrahydrofolate = N(2)-formyl-N(1)-(5-phospho-beta-D-ribosyl)glycinamide + (6S)-5,6,7,8-tetrahydrofolate + H(+)</text>
        <dbReference type="Rhea" id="RHEA:15053"/>
        <dbReference type="ChEBI" id="CHEBI:15378"/>
        <dbReference type="ChEBI" id="CHEBI:57453"/>
        <dbReference type="ChEBI" id="CHEBI:143788"/>
        <dbReference type="ChEBI" id="CHEBI:147286"/>
        <dbReference type="ChEBI" id="CHEBI:195366"/>
        <dbReference type="EC" id="2.1.2.2"/>
    </reaction>
</comment>
<keyword evidence="3 6" id="KW-0658">Purine biosynthesis</keyword>
<dbReference type="Gene3D" id="3.40.50.170">
    <property type="entry name" value="Formyl transferase, N-terminal domain"/>
    <property type="match status" value="1"/>
</dbReference>
<feature type="binding site" evidence="6">
    <location>
        <position position="51"/>
    </location>
    <ligand>
        <name>(6R)-10-formyltetrahydrofolate</name>
        <dbReference type="ChEBI" id="CHEBI:195366"/>
    </ligand>
</feature>
<dbReference type="NCBIfam" id="TIGR00639">
    <property type="entry name" value="PurN"/>
    <property type="match status" value="1"/>
</dbReference>
<dbReference type="PANTHER" id="PTHR43369:SF2">
    <property type="entry name" value="PHOSPHORIBOSYLGLYCINAMIDE FORMYLTRANSFERASE"/>
    <property type="match status" value="1"/>
</dbReference>
<comment type="caution">
    <text evidence="6">Lacks conserved residue(s) required for the propagation of feature annotation.</text>
</comment>
<comment type="pathway">
    <text evidence="1 6">Purine metabolism; IMP biosynthesis via de novo pathway; N(2)-formyl-N(1)-(5-phospho-D-ribosyl)glycinamide from N(1)-(5-phospho-D-ribosyl)glycinamide (10-formyl THF route): step 1/1.</text>
</comment>
<evidence type="ECO:0000313" key="8">
    <source>
        <dbReference type="Proteomes" id="UP000005615"/>
    </source>
</evidence>
<accession>F3KYL7</accession>
<keyword evidence="2 6" id="KW-0808">Transferase</keyword>
<dbReference type="Proteomes" id="UP000005615">
    <property type="component" value="Unassembled WGS sequence"/>
</dbReference>
<feature type="active site" description="Proton donor" evidence="6">
    <location>
        <position position="95"/>
    </location>
</feature>
<dbReference type="EMBL" id="AEIG01000005">
    <property type="protein sequence ID" value="EGG30781.1"/>
    <property type="molecule type" value="Genomic_DNA"/>
</dbReference>
<comment type="function">
    <text evidence="6">Catalyzes the transfer of a formyl group from 10-formyltetrahydrofolate to 5-phospho-ribosyl-glycinamide (GAR), producing 5-phospho-ribosyl-N-formylglycinamide (FGAR) and tetrahydrofolate.</text>
</comment>
<dbReference type="InterPro" id="IPR001555">
    <property type="entry name" value="GART_AS"/>
</dbReference>
<keyword evidence="8" id="KW-1185">Reference proteome</keyword>
<dbReference type="PANTHER" id="PTHR43369">
    <property type="entry name" value="PHOSPHORIBOSYLGLYCINAMIDE FORMYLTRANSFERASE"/>
    <property type="match status" value="1"/>
</dbReference>
<dbReference type="PROSITE" id="PS00373">
    <property type="entry name" value="GART"/>
    <property type="match status" value="1"/>
</dbReference>
<dbReference type="InterPro" id="IPR004607">
    <property type="entry name" value="GART"/>
</dbReference>
<evidence type="ECO:0000256" key="4">
    <source>
        <dbReference type="ARBA" id="ARBA00038440"/>
    </source>
</evidence>
<comment type="caution">
    <text evidence="7">The sequence shown here is derived from an EMBL/GenBank/DDBJ whole genome shotgun (WGS) entry which is preliminary data.</text>
</comment>
<dbReference type="Pfam" id="PF00551">
    <property type="entry name" value="Formyl_trans_N"/>
    <property type="match status" value="1"/>
</dbReference>
<feature type="binding site" evidence="6">
    <location>
        <begin position="76"/>
        <end position="79"/>
    </location>
    <ligand>
        <name>(6R)-10-formyltetrahydrofolate</name>
        <dbReference type="ChEBI" id="CHEBI:195366"/>
    </ligand>
</feature>
<dbReference type="OrthoDB" id="9806170at2"/>
<evidence type="ECO:0000256" key="3">
    <source>
        <dbReference type="ARBA" id="ARBA00022755"/>
    </source>
</evidence>
<dbReference type="HAMAP" id="MF_01930">
    <property type="entry name" value="PurN"/>
    <property type="match status" value="1"/>
</dbReference>
<dbReference type="UniPathway" id="UPA00074">
    <property type="reaction ID" value="UER00126"/>
</dbReference>
<dbReference type="STRING" id="2518989.IMCC3088_1970"/>
<dbReference type="InterPro" id="IPR002376">
    <property type="entry name" value="Formyl_transf_N"/>
</dbReference>
<dbReference type="GO" id="GO:0006189">
    <property type="term" value="P:'de novo' IMP biosynthetic process"/>
    <property type="evidence" value="ECO:0007669"/>
    <property type="project" value="UniProtKB-UniRule"/>
</dbReference>